<comment type="caution">
    <text evidence="1">The sequence shown here is derived from an EMBL/GenBank/DDBJ whole genome shotgun (WGS) entry which is preliminary data.</text>
</comment>
<name>A0A392QQY0_9FABA</name>
<feature type="non-terminal residue" evidence="1">
    <location>
        <position position="1"/>
    </location>
</feature>
<reference evidence="1 2" key="1">
    <citation type="journal article" date="2018" name="Front. Plant Sci.">
        <title>Red Clover (Trifolium pratense) and Zigzag Clover (T. medium) - A Picture of Genomic Similarities and Differences.</title>
        <authorList>
            <person name="Dluhosova J."/>
            <person name="Istvanek J."/>
            <person name="Nedelnik J."/>
            <person name="Repkova J."/>
        </authorList>
    </citation>
    <scope>NUCLEOTIDE SEQUENCE [LARGE SCALE GENOMIC DNA]</scope>
    <source>
        <strain evidence="2">cv. 10/8</strain>
        <tissue evidence="1">Leaf</tissue>
    </source>
</reference>
<dbReference type="EMBL" id="LXQA010153027">
    <property type="protein sequence ID" value="MCI26397.1"/>
    <property type="molecule type" value="Genomic_DNA"/>
</dbReference>
<organism evidence="1 2">
    <name type="scientific">Trifolium medium</name>
    <dbReference type="NCBI Taxonomy" id="97028"/>
    <lineage>
        <taxon>Eukaryota</taxon>
        <taxon>Viridiplantae</taxon>
        <taxon>Streptophyta</taxon>
        <taxon>Embryophyta</taxon>
        <taxon>Tracheophyta</taxon>
        <taxon>Spermatophyta</taxon>
        <taxon>Magnoliopsida</taxon>
        <taxon>eudicotyledons</taxon>
        <taxon>Gunneridae</taxon>
        <taxon>Pentapetalae</taxon>
        <taxon>rosids</taxon>
        <taxon>fabids</taxon>
        <taxon>Fabales</taxon>
        <taxon>Fabaceae</taxon>
        <taxon>Papilionoideae</taxon>
        <taxon>50 kb inversion clade</taxon>
        <taxon>NPAAA clade</taxon>
        <taxon>Hologalegina</taxon>
        <taxon>IRL clade</taxon>
        <taxon>Trifolieae</taxon>
        <taxon>Trifolium</taxon>
    </lineage>
</organism>
<evidence type="ECO:0000313" key="1">
    <source>
        <dbReference type="EMBL" id="MCI26397.1"/>
    </source>
</evidence>
<keyword evidence="2" id="KW-1185">Reference proteome</keyword>
<dbReference type="Proteomes" id="UP000265520">
    <property type="component" value="Unassembled WGS sequence"/>
</dbReference>
<dbReference type="AlphaFoldDB" id="A0A392QQY0"/>
<accession>A0A392QQY0</accession>
<protein>
    <submittedName>
        <fullName evidence="1">Uncharacterized protein</fullName>
    </submittedName>
</protein>
<sequence>YFQGIPEAVPENEQRGGGC</sequence>
<evidence type="ECO:0000313" key="2">
    <source>
        <dbReference type="Proteomes" id="UP000265520"/>
    </source>
</evidence>
<proteinExistence type="predicted"/>